<keyword evidence="2 5" id="KW-0645">Protease</keyword>
<dbReference type="NCBIfam" id="TIGR00072">
    <property type="entry name" value="hydrog_prot"/>
    <property type="match status" value="1"/>
</dbReference>
<evidence type="ECO:0000256" key="2">
    <source>
        <dbReference type="ARBA" id="ARBA00022670"/>
    </source>
</evidence>
<dbReference type="Pfam" id="PF01750">
    <property type="entry name" value="HycI"/>
    <property type="match status" value="1"/>
</dbReference>
<dbReference type="PRINTS" id="PR00446">
    <property type="entry name" value="HYDRGNUPTAKE"/>
</dbReference>
<evidence type="ECO:0000313" key="5">
    <source>
        <dbReference type="EMBL" id="ACL06639.1"/>
    </source>
</evidence>
<dbReference type="GO" id="GO:0004190">
    <property type="term" value="F:aspartic-type endopeptidase activity"/>
    <property type="evidence" value="ECO:0007669"/>
    <property type="project" value="UniProtKB-KW"/>
</dbReference>
<keyword evidence="4" id="KW-0378">Hydrolase</keyword>
<accession>B8FDK8</accession>
<dbReference type="AlphaFoldDB" id="B8FDK8"/>
<evidence type="ECO:0000256" key="1">
    <source>
        <dbReference type="ARBA" id="ARBA00006814"/>
    </source>
</evidence>
<name>B8FDK8_DESAL</name>
<dbReference type="PANTHER" id="PTHR30302:SF1">
    <property type="entry name" value="HYDROGENASE 2 MATURATION PROTEASE"/>
    <property type="match status" value="1"/>
</dbReference>
<dbReference type="InterPro" id="IPR000671">
    <property type="entry name" value="Peptidase_A31"/>
</dbReference>
<dbReference type="EMBL" id="CP001322">
    <property type="protein sequence ID" value="ACL06639.1"/>
    <property type="molecule type" value="Genomic_DNA"/>
</dbReference>
<dbReference type="eggNOG" id="COG0680">
    <property type="taxonomic scope" value="Bacteria"/>
</dbReference>
<dbReference type="KEGG" id="dal:Dalk_4967"/>
<keyword evidence="3" id="KW-0064">Aspartyl protease</keyword>
<proteinExistence type="inferred from homology"/>
<keyword evidence="6" id="KW-1185">Reference proteome</keyword>
<dbReference type="RefSeq" id="WP_015949676.1">
    <property type="nucleotide sequence ID" value="NC_011768.1"/>
</dbReference>
<dbReference type="Proteomes" id="UP000000739">
    <property type="component" value="Chromosome"/>
</dbReference>
<comment type="similarity">
    <text evidence="1">Belongs to the peptidase A31 family.</text>
</comment>
<dbReference type="PANTHER" id="PTHR30302">
    <property type="entry name" value="HYDROGENASE 1 MATURATION PROTEASE"/>
    <property type="match status" value="1"/>
</dbReference>
<dbReference type="GO" id="GO:0008047">
    <property type="term" value="F:enzyme activator activity"/>
    <property type="evidence" value="ECO:0007669"/>
    <property type="project" value="InterPro"/>
</dbReference>
<dbReference type="SUPFAM" id="SSF53163">
    <property type="entry name" value="HybD-like"/>
    <property type="match status" value="1"/>
</dbReference>
<reference evidence="5 6" key="1">
    <citation type="journal article" date="2012" name="Environ. Microbiol.">
        <title>The genome sequence of Desulfatibacillum alkenivorans AK-01: a blueprint for anaerobic alkane oxidation.</title>
        <authorList>
            <person name="Callaghan A.V."/>
            <person name="Morris B.E."/>
            <person name="Pereira I.A."/>
            <person name="McInerney M.J."/>
            <person name="Austin R.N."/>
            <person name="Groves J.T."/>
            <person name="Kukor J.J."/>
            <person name="Suflita J.M."/>
            <person name="Young L.Y."/>
            <person name="Zylstra G.J."/>
            <person name="Wawrik B."/>
        </authorList>
    </citation>
    <scope>NUCLEOTIDE SEQUENCE [LARGE SCALE GENOMIC DNA]</scope>
    <source>
        <strain evidence="5 6">AK-01</strain>
    </source>
</reference>
<evidence type="ECO:0000256" key="3">
    <source>
        <dbReference type="ARBA" id="ARBA00022750"/>
    </source>
</evidence>
<sequence>MQYADILSAKTLVLGCGNPLFGDDGFGPAVIEALENASSLPEGCVVLDAGTSVREILFDICVSPEAPDRVIVVDAHHEPGCEPGRIREIGVEGLAHEKLSDFSMHQFPTMNLLAEFADKTGKEVRVFVAQTCGIPDRMAPGMSPAVEAAVGRMVRFLLKLIHDPKTQSKEMEEE</sequence>
<dbReference type="InterPro" id="IPR023430">
    <property type="entry name" value="Pept_HybD-like_dom_sf"/>
</dbReference>
<evidence type="ECO:0000256" key="4">
    <source>
        <dbReference type="ARBA" id="ARBA00022801"/>
    </source>
</evidence>
<dbReference type="InterPro" id="IPR004411">
    <property type="entry name" value="Pept_A31_F420-red_hyd_d"/>
</dbReference>
<dbReference type="CDD" id="cd06064">
    <property type="entry name" value="H2MP_F420-Reduc"/>
    <property type="match status" value="1"/>
</dbReference>
<organism evidence="5 6">
    <name type="scientific">Desulfatibacillum aliphaticivorans</name>
    <dbReference type="NCBI Taxonomy" id="218208"/>
    <lineage>
        <taxon>Bacteria</taxon>
        <taxon>Pseudomonadati</taxon>
        <taxon>Thermodesulfobacteriota</taxon>
        <taxon>Desulfobacteria</taxon>
        <taxon>Desulfobacterales</taxon>
        <taxon>Desulfatibacillaceae</taxon>
        <taxon>Desulfatibacillum</taxon>
    </lineage>
</organism>
<protein>
    <submittedName>
        <fullName evidence="5">Hydrogenase maturation protease</fullName>
    </submittedName>
</protein>
<evidence type="ECO:0000313" key="6">
    <source>
        <dbReference type="Proteomes" id="UP000000739"/>
    </source>
</evidence>
<dbReference type="GO" id="GO:0016485">
    <property type="term" value="P:protein processing"/>
    <property type="evidence" value="ECO:0007669"/>
    <property type="project" value="TreeGrafter"/>
</dbReference>
<dbReference type="Gene3D" id="3.40.50.1450">
    <property type="entry name" value="HybD-like"/>
    <property type="match status" value="1"/>
</dbReference>
<dbReference type="HOGENOM" id="CLU_099037_0_2_7"/>
<gene>
    <name evidence="5" type="ordered locus">Dalk_4967</name>
</gene>